<feature type="non-terminal residue" evidence="2">
    <location>
        <position position="1"/>
    </location>
</feature>
<keyword evidence="3" id="KW-1185">Reference proteome</keyword>
<accession>A0ABN7V1G5</accession>
<dbReference type="Proteomes" id="UP000789901">
    <property type="component" value="Unassembled WGS sequence"/>
</dbReference>
<dbReference type="EMBL" id="CAJVQB010007997">
    <property type="protein sequence ID" value="CAG8712477.1"/>
    <property type="molecule type" value="Genomic_DNA"/>
</dbReference>
<protein>
    <submittedName>
        <fullName evidence="2">41783_t:CDS:1</fullName>
    </submittedName>
</protein>
<sequence length="51" mass="6162">QRYKDESNKQYSKYSNSNPKSELDNKLDPHISVNDQISKHFKRHQSIRCLR</sequence>
<evidence type="ECO:0000313" key="2">
    <source>
        <dbReference type="EMBL" id="CAG8712477.1"/>
    </source>
</evidence>
<evidence type="ECO:0000313" key="3">
    <source>
        <dbReference type="Proteomes" id="UP000789901"/>
    </source>
</evidence>
<name>A0ABN7V1G5_GIGMA</name>
<proteinExistence type="predicted"/>
<reference evidence="2 3" key="1">
    <citation type="submission" date="2021-06" db="EMBL/GenBank/DDBJ databases">
        <authorList>
            <person name="Kallberg Y."/>
            <person name="Tangrot J."/>
            <person name="Rosling A."/>
        </authorList>
    </citation>
    <scope>NUCLEOTIDE SEQUENCE [LARGE SCALE GENOMIC DNA]</scope>
    <source>
        <strain evidence="2 3">120-4 pot B 10/14</strain>
    </source>
</reference>
<feature type="region of interest" description="Disordered" evidence="1">
    <location>
        <begin position="1"/>
        <end position="31"/>
    </location>
</feature>
<gene>
    <name evidence="2" type="ORF">GMARGA_LOCUS12852</name>
</gene>
<feature type="compositionally biased region" description="Low complexity" evidence="1">
    <location>
        <begin position="9"/>
        <end position="20"/>
    </location>
</feature>
<comment type="caution">
    <text evidence="2">The sequence shown here is derived from an EMBL/GenBank/DDBJ whole genome shotgun (WGS) entry which is preliminary data.</text>
</comment>
<evidence type="ECO:0000256" key="1">
    <source>
        <dbReference type="SAM" id="MobiDB-lite"/>
    </source>
</evidence>
<organism evidence="2 3">
    <name type="scientific">Gigaspora margarita</name>
    <dbReference type="NCBI Taxonomy" id="4874"/>
    <lineage>
        <taxon>Eukaryota</taxon>
        <taxon>Fungi</taxon>
        <taxon>Fungi incertae sedis</taxon>
        <taxon>Mucoromycota</taxon>
        <taxon>Glomeromycotina</taxon>
        <taxon>Glomeromycetes</taxon>
        <taxon>Diversisporales</taxon>
        <taxon>Gigasporaceae</taxon>
        <taxon>Gigaspora</taxon>
    </lineage>
</organism>